<dbReference type="AlphaFoldDB" id="G3AVZ9"/>
<gene>
    <name evidence="4" type="ORF">CANTEDRAFT_117241</name>
</gene>
<keyword evidence="3" id="KW-0268">Exocytosis</keyword>
<dbReference type="GO" id="GO:0051601">
    <property type="term" value="P:exocyst localization"/>
    <property type="evidence" value="ECO:0007669"/>
    <property type="project" value="TreeGrafter"/>
</dbReference>
<organism evidence="5">
    <name type="scientific">Candida tenuis (strain ATCC 10573 / BCRC 21748 / CBS 615 / JCM 9827 / NBRC 10315 / NRRL Y-1498 / VKM Y-70)</name>
    <name type="common">Yeast</name>
    <name type="synonym">Yamadazyma tenuis</name>
    <dbReference type="NCBI Taxonomy" id="590646"/>
    <lineage>
        <taxon>Eukaryota</taxon>
        <taxon>Fungi</taxon>
        <taxon>Dikarya</taxon>
        <taxon>Ascomycota</taxon>
        <taxon>Saccharomycotina</taxon>
        <taxon>Pichiomycetes</taxon>
        <taxon>Debaryomycetaceae</taxon>
        <taxon>Yamadazyma</taxon>
    </lineage>
</organism>
<keyword evidence="2" id="KW-0813">Transport</keyword>
<protein>
    <submittedName>
        <fullName evidence="4">Sec6-domain-containing protein</fullName>
    </submittedName>
</protein>
<reference evidence="4 5" key="1">
    <citation type="journal article" date="2011" name="Proc. Natl. Acad. Sci. U.S.A.">
        <title>Comparative genomics of xylose-fermenting fungi for enhanced biofuel production.</title>
        <authorList>
            <person name="Wohlbach D.J."/>
            <person name="Kuo A."/>
            <person name="Sato T.K."/>
            <person name="Potts K.M."/>
            <person name="Salamov A.A."/>
            <person name="LaButti K.M."/>
            <person name="Sun H."/>
            <person name="Clum A."/>
            <person name="Pangilinan J.L."/>
            <person name="Lindquist E.A."/>
            <person name="Lucas S."/>
            <person name="Lapidus A."/>
            <person name="Jin M."/>
            <person name="Gunawan C."/>
            <person name="Balan V."/>
            <person name="Dale B.E."/>
            <person name="Jeffries T.W."/>
            <person name="Zinkel R."/>
            <person name="Barry K.W."/>
            <person name="Grigoriev I.V."/>
            <person name="Gasch A.P."/>
        </authorList>
    </citation>
    <scope>NUCLEOTIDE SEQUENCE [LARGE SCALE GENOMIC DNA]</scope>
    <source>
        <strain evidence="5">ATCC 10573 / BCRC 21748 / CBS 615 / JCM 9827 / NBRC 10315 / NRRL Y-1498 / VKM Y-70</strain>
    </source>
</reference>
<evidence type="ECO:0000256" key="1">
    <source>
        <dbReference type="ARBA" id="ARBA00009447"/>
    </source>
</evidence>
<accession>G3AVZ9</accession>
<keyword evidence="5" id="KW-1185">Reference proteome</keyword>
<comment type="similarity">
    <text evidence="1">Belongs to the SEC6 family.</text>
</comment>
<sequence>MSEAALSRIANLISLEDDLVKIDSLRQQFVKEKSSIDIKLNSATQSQIDSITSNLNKLNKSSIKLNNIKAEIKKINSLYDESITNLSEYDIIEKMTKVNQFFTQVRNLYSDISHFKRNLDNINDLIDAEYEVITEDITYPLNYIFKIHYNLTQARNLQDYLEVESSGLSDDLKSIIFKIIQPIKKTIKKFDDLLAEVIISVTEAVKEGNNELVFKLIQIIEFESTEDLNLILKNNLDLNSNILNINYGKVRLQKRNYKKFFYDKLEDSLIETFDKCIEHFSADKMLVYDNLNWLEDELVFVNDTLSQVFPKSWELDNFMQNVYYNKLHNFTMDIIKTDPPAEDLLRILAYDNHYNKFLNKRKSVIKPQQKSIIGEDLKNVVLDDYLKVIVSKMEEWNLNLMQSETKTFKERAQPPDLYNYHQVIEDEDANDEPVVLDIESSVYVLPDFKTPLTMLKEQADVAAESGYGKILVGVIEHWSKCYLQRIMNYQAIIDEEYDNYMSIYNNERFLIKESKASRIFRGTKKRPVVNLDEMSQEELSNISKEGLLEYLAALGNTFEINTDRLQDRFLPIYKDKVHTTYQSSIEQSFSDTMDPSTNLHVQVIRTIVEIIVNDLYPALSIVFTKKWYEGGNNNHLVEDESMASRIVETIGEYMEELRGYTTYDIYSLTFTILLDTFIAAYIRIGYENILHGEGKKIDPSAVKKFKSFSEGVGRDVMAFYGGLEHLFTRKDARYLLTSLRAIEFLGDLGTCDNPMEFIPQMWENEILGSFYNCSVEYVRGICQCRKDMDKNEINLLVNQLVKTQKSYHDQVEPPASTQVVRTLDDFRYS</sequence>
<name>G3AVZ9_CANTC</name>
<dbReference type="Gene3D" id="1.10.357.50">
    <property type="match status" value="1"/>
</dbReference>
<dbReference type="EMBL" id="GL996510">
    <property type="protein sequence ID" value="EGV66416.1"/>
    <property type="molecule type" value="Genomic_DNA"/>
</dbReference>
<dbReference type="GO" id="GO:0000145">
    <property type="term" value="C:exocyst"/>
    <property type="evidence" value="ECO:0007669"/>
    <property type="project" value="InterPro"/>
</dbReference>
<dbReference type="InterPro" id="IPR042532">
    <property type="entry name" value="EXOC3/Sec6_C"/>
</dbReference>
<dbReference type="Pfam" id="PF06046">
    <property type="entry name" value="Sec6"/>
    <property type="match status" value="1"/>
</dbReference>
<dbReference type="PANTHER" id="PTHR21292:SF1">
    <property type="entry name" value="EXOCYST COMPLEX COMPONENT 3"/>
    <property type="match status" value="1"/>
</dbReference>
<dbReference type="InterPro" id="IPR010326">
    <property type="entry name" value="EXOC3/Sec6"/>
</dbReference>
<dbReference type="GO" id="GO:0006887">
    <property type="term" value="P:exocytosis"/>
    <property type="evidence" value="ECO:0007669"/>
    <property type="project" value="UniProtKB-KW"/>
</dbReference>
<dbReference type="PANTHER" id="PTHR21292">
    <property type="entry name" value="EXOCYST COMPLEX COMPONENT SEC6-RELATED"/>
    <property type="match status" value="1"/>
</dbReference>
<dbReference type="Proteomes" id="UP000000707">
    <property type="component" value="Unassembled WGS sequence"/>
</dbReference>
<evidence type="ECO:0000256" key="3">
    <source>
        <dbReference type="ARBA" id="ARBA00022483"/>
    </source>
</evidence>
<dbReference type="OrthoDB" id="190098at2759"/>
<evidence type="ECO:0000313" key="5">
    <source>
        <dbReference type="Proteomes" id="UP000000707"/>
    </source>
</evidence>
<evidence type="ECO:0000313" key="4">
    <source>
        <dbReference type="EMBL" id="EGV66416.1"/>
    </source>
</evidence>
<dbReference type="STRING" id="590646.G3AVZ9"/>
<dbReference type="GO" id="GO:0000149">
    <property type="term" value="F:SNARE binding"/>
    <property type="evidence" value="ECO:0007669"/>
    <property type="project" value="TreeGrafter"/>
</dbReference>
<evidence type="ECO:0000256" key="2">
    <source>
        <dbReference type="ARBA" id="ARBA00022448"/>
    </source>
</evidence>
<dbReference type="eggNOG" id="KOG2286">
    <property type="taxonomic scope" value="Eukaryota"/>
</dbReference>
<dbReference type="HOGENOM" id="CLU_011776_2_0_1"/>
<dbReference type="Gene3D" id="1.10.357.70">
    <property type="entry name" value="Exocyst complex component Sec6, C-terminal domain"/>
    <property type="match status" value="1"/>
</dbReference>
<proteinExistence type="inferred from homology"/>